<protein>
    <recommendedName>
        <fullName evidence="3">Phorbol-ester/DAG-type domain-containing protein</fullName>
    </recommendedName>
</protein>
<dbReference type="PANTHER" id="PTHR46288">
    <property type="entry name" value="PHORBOL-ESTER/DAG-TYPE DOMAIN-CONTAINING PROTEIN"/>
    <property type="match status" value="1"/>
</dbReference>
<organism evidence="1 2">
    <name type="scientific">Punica granatum</name>
    <name type="common">Pomegranate</name>
    <dbReference type="NCBI Taxonomy" id="22663"/>
    <lineage>
        <taxon>Eukaryota</taxon>
        <taxon>Viridiplantae</taxon>
        <taxon>Streptophyta</taxon>
        <taxon>Embryophyta</taxon>
        <taxon>Tracheophyta</taxon>
        <taxon>Spermatophyta</taxon>
        <taxon>Magnoliopsida</taxon>
        <taxon>eudicotyledons</taxon>
        <taxon>Gunneridae</taxon>
        <taxon>Pentapetalae</taxon>
        <taxon>rosids</taxon>
        <taxon>malvids</taxon>
        <taxon>Myrtales</taxon>
        <taxon>Lythraceae</taxon>
        <taxon>Punica</taxon>
    </lineage>
</organism>
<evidence type="ECO:0000313" key="2">
    <source>
        <dbReference type="Proteomes" id="UP000233551"/>
    </source>
</evidence>
<dbReference type="AlphaFoldDB" id="A0A2I0IZQ2"/>
<dbReference type="EMBL" id="PGOL01002272">
    <property type="protein sequence ID" value="PKI49160.1"/>
    <property type="molecule type" value="Genomic_DNA"/>
</dbReference>
<evidence type="ECO:0000313" key="1">
    <source>
        <dbReference type="EMBL" id="PKI49160.1"/>
    </source>
</evidence>
<evidence type="ECO:0008006" key="3">
    <source>
        <dbReference type="Google" id="ProtNLM"/>
    </source>
</evidence>
<dbReference type="Proteomes" id="UP000233551">
    <property type="component" value="Unassembled WGS sequence"/>
</dbReference>
<gene>
    <name evidence="1" type="ORF">CRG98_030438</name>
</gene>
<comment type="caution">
    <text evidence="1">The sequence shown here is derived from an EMBL/GenBank/DDBJ whole genome shotgun (WGS) entry which is preliminary data.</text>
</comment>
<sequence>MANFPGTIQAMFGKTAHSVPTCRKESAFPICIFRCFACGICGLHFNGPTYCCWDCCIFLHKSCAKPPLKMQHPARPQHPLLSIRTELPFAVAMICTIMERAAIAPAPVMFACKAATTAPSAWTWLVLSPRVVCLAIQRDSATPFPPQHPLTLFPKRDVHCDAWETDLYSFTFRKPNTPYRFMYKCKKCRFNLDVRCAALVLPYENQQEDRKAVEHFSHQCQLEMENMGIRCRACDLKISGEVYGCPDSIFFIHRSCTQELPQEMLHFLHPDHPLIFRAEPPCDGRRFRCDSCSIKSCSLCSVAKDVTSTSTRHVCSAFKEGVPTEIPHFSHDHPLNFHHCQWRRDDCKACGSAVMASLAYFCRTFSNPMLSYGEAFVLHEACAELPQQLEHPFHPPYPLTLSPVQSDTTLCTKGFTYCCTECRFHSSLQAATLRQTLN</sequence>
<proteinExistence type="predicted"/>
<reference evidence="1 2" key="1">
    <citation type="submission" date="2017-11" db="EMBL/GenBank/DDBJ databases">
        <title>De-novo sequencing of pomegranate (Punica granatum L.) genome.</title>
        <authorList>
            <person name="Akparov Z."/>
            <person name="Amiraslanov A."/>
            <person name="Hajiyeva S."/>
            <person name="Abbasov M."/>
            <person name="Kaur K."/>
            <person name="Hamwieh A."/>
            <person name="Solovyev V."/>
            <person name="Salamov A."/>
            <person name="Braich B."/>
            <person name="Kosarev P."/>
            <person name="Mahmoud A."/>
            <person name="Hajiyev E."/>
            <person name="Babayeva S."/>
            <person name="Izzatullayeva V."/>
            <person name="Mammadov A."/>
            <person name="Mammadov A."/>
            <person name="Sharifova S."/>
            <person name="Ojaghi J."/>
            <person name="Eynullazada K."/>
            <person name="Bayramov B."/>
            <person name="Abdulazimova A."/>
            <person name="Shahmuradov I."/>
        </authorList>
    </citation>
    <scope>NUCLEOTIDE SEQUENCE [LARGE SCALE GENOMIC DNA]</scope>
    <source>
        <strain evidence="2">cv. AG2017</strain>
        <tissue evidence="1">Leaf</tissue>
    </source>
</reference>
<keyword evidence="2" id="KW-1185">Reference proteome</keyword>
<dbReference type="InterPro" id="IPR046349">
    <property type="entry name" value="C1-like_sf"/>
</dbReference>
<accession>A0A2I0IZQ2</accession>
<dbReference type="PANTHER" id="PTHR46288:SF27">
    <property type="entry name" value="CYSTEINE_HISTIDINE-RICH C1 DOMAIN FAMILY PROTEIN"/>
    <property type="match status" value="1"/>
</dbReference>
<name>A0A2I0IZQ2_PUNGR</name>
<dbReference type="SUPFAM" id="SSF57889">
    <property type="entry name" value="Cysteine-rich domain"/>
    <property type="match status" value="3"/>
</dbReference>